<keyword evidence="11 21" id="KW-1133">Transmembrane helix</keyword>
<keyword evidence="27" id="KW-0675">Receptor</keyword>
<dbReference type="PROSITE" id="PS50853">
    <property type="entry name" value="FN3"/>
    <property type="match status" value="4"/>
</dbReference>
<dbReference type="GO" id="GO:0031528">
    <property type="term" value="C:microvillus membrane"/>
    <property type="evidence" value="ECO:0007669"/>
    <property type="project" value="UniProtKB-SubCell"/>
</dbReference>
<proteinExistence type="predicted"/>
<evidence type="ECO:0000256" key="6">
    <source>
        <dbReference type="ARBA" id="ARBA00022553"/>
    </source>
</evidence>
<feature type="domain" description="Tyrosine specific protein phosphatases" evidence="24">
    <location>
        <begin position="733"/>
        <end position="806"/>
    </location>
</feature>
<dbReference type="CDD" id="cd12087">
    <property type="entry name" value="TM_EGFR-like"/>
    <property type="match status" value="1"/>
</dbReference>
<feature type="domain" description="Fibronectin type-III" evidence="25">
    <location>
        <begin position="303"/>
        <end position="403"/>
    </location>
</feature>
<evidence type="ECO:0000256" key="12">
    <source>
        <dbReference type="ARBA" id="ARBA00023136"/>
    </source>
</evidence>
<dbReference type="GO" id="GO:0004725">
    <property type="term" value="F:protein tyrosine phosphatase activity"/>
    <property type="evidence" value="ECO:0007669"/>
    <property type="project" value="UniProtKB-EC"/>
</dbReference>
<evidence type="ECO:0000256" key="4">
    <source>
        <dbReference type="ARBA" id="ARBA00022475"/>
    </source>
</evidence>
<evidence type="ECO:0000256" key="15">
    <source>
        <dbReference type="ARBA" id="ARBA00023273"/>
    </source>
</evidence>
<keyword evidence="7 21" id="KW-0812">Transmembrane</keyword>
<dbReference type="SMART" id="SM00060">
    <property type="entry name" value="FN3"/>
    <property type="match status" value="5"/>
</dbReference>
<keyword evidence="6" id="KW-0597">Phosphoprotein</keyword>
<evidence type="ECO:0000256" key="5">
    <source>
        <dbReference type="ARBA" id="ARBA00022490"/>
    </source>
</evidence>
<dbReference type="InterPro" id="IPR000242">
    <property type="entry name" value="PTP_cat"/>
</dbReference>
<evidence type="ECO:0000313" key="27">
    <source>
        <dbReference type="RefSeq" id="XP_044932865.1"/>
    </source>
</evidence>
<keyword evidence="15" id="KW-0966">Cell projection</keyword>
<evidence type="ECO:0000256" key="21">
    <source>
        <dbReference type="SAM" id="Phobius"/>
    </source>
</evidence>
<keyword evidence="13" id="KW-1015">Disulfide bond</keyword>
<keyword evidence="9" id="KW-0378">Hydrolase</keyword>
<evidence type="ECO:0000256" key="16">
    <source>
        <dbReference type="ARBA" id="ARBA00051722"/>
    </source>
</evidence>
<keyword evidence="10" id="KW-0904">Protein phosphatase</keyword>
<evidence type="ECO:0000256" key="9">
    <source>
        <dbReference type="ARBA" id="ARBA00022801"/>
    </source>
</evidence>
<dbReference type="Gene3D" id="3.90.190.10">
    <property type="entry name" value="Protein tyrosine phosphatase superfamily"/>
    <property type="match status" value="1"/>
</dbReference>
<dbReference type="Pfam" id="PF00102">
    <property type="entry name" value="Y_phosphatase"/>
    <property type="match status" value="1"/>
</dbReference>
<evidence type="ECO:0000259" key="23">
    <source>
        <dbReference type="PROSITE" id="PS50055"/>
    </source>
</evidence>
<evidence type="ECO:0000256" key="7">
    <source>
        <dbReference type="ARBA" id="ARBA00022692"/>
    </source>
</evidence>
<dbReference type="InterPro" id="IPR003961">
    <property type="entry name" value="FN3_dom"/>
</dbReference>
<dbReference type="SUPFAM" id="SSF49265">
    <property type="entry name" value="Fibronectin type III"/>
    <property type="match status" value="2"/>
</dbReference>
<name>A0A8U0UYB7_MUSPF</name>
<dbReference type="InterPro" id="IPR000387">
    <property type="entry name" value="Tyr_Pase_dom"/>
</dbReference>
<dbReference type="SMART" id="SM00194">
    <property type="entry name" value="PTPc"/>
    <property type="match status" value="1"/>
</dbReference>
<feature type="transmembrane region" description="Helical" evidence="21">
    <location>
        <begin position="490"/>
        <end position="512"/>
    </location>
</feature>
<keyword evidence="26" id="KW-1185">Reference proteome</keyword>
<evidence type="ECO:0000256" key="10">
    <source>
        <dbReference type="ARBA" id="ARBA00022912"/>
    </source>
</evidence>
<dbReference type="InterPro" id="IPR029021">
    <property type="entry name" value="Prot-tyrosine_phosphatase-like"/>
</dbReference>
<evidence type="ECO:0000256" key="19">
    <source>
        <dbReference type="ARBA" id="ARBA00073597"/>
    </source>
</evidence>
<dbReference type="PRINTS" id="PR00700">
    <property type="entry name" value="PRTYPHPHTASE"/>
</dbReference>
<evidence type="ECO:0000256" key="17">
    <source>
        <dbReference type="ARBA" id="ARBA00060382"/>
    </source>
</evidence>
<keyword evidence="14" id="KW-0325">Glycoprotein</keyword>
<evidence type="ECO:0000259" key="25">
    <source>
        <dbReference type="PROSITE" id="PS50853"/>
    </source>
</evidence>
<keyword evidence="12 21" id="KW-0472">Membrane</keyword>
<dbReference type="PANTHER" id="PTHR46957:SF10">
    <property type="entry name" value="PROTEIN TYROSINE PHOSPHATASE, RECEPTOR TYPE, H"/>
    <property type="match status" value="1"/>
</dbReference>
<evidence type="ECO:0000256" key="22">
    <source>
        <dbReference type="SAM" id="SignalP"/>
    </source>
</evidence>
<feature type="domain" description="Fibronectin type-III" evidence="25">
    <location>
        <begin position="215"/>
        <end position="302"/>
    </location>
</feature>
<organism evidence="26 27">
    <name type="scientific">Mustela putorius furo</name>
    <name type="common">European domestic ferret</name>
    <name type="synonym">Mustela furo</name>
    <dbReference type="NCBI Taxonomy" id="9669"/>
    <lineage>
        <taxon>Eukaryota</taxon>
        <taxon>Metazoa</taxon>
        <taxon>Chordata</taxon>
        <taxon>Craniata</taxon>
        <taxon>Vertebrata</taxon>
        <taxon>Euteleostomi</taxon>
        <taxon>Mammalia</taxon>
        <taxon>Eutheria</taxon>
        <taxon>Laurasiatheria</taxon>
        <taxon>Carnivora</taxon>
        <taxon>Caniformia</taxon>
        <taxon>Musteloidea</taxon>
        <taxon>Mustelidae</taxon>
        <taxon>Mustelinae</taxon>
        <taxon>Mustela</taxon>
    </lineage>
</organism>
<sequence length="838" mass="93953">MKRTRGSLEAWGSLVLLALCSWTGSWATVPKPVRNLSVKDQTNSSITLGWTEPDGTASQHYLYRIQWEGTGTPGNKSTDNTSVLVDGLQPGSWYQFAVWVELNGTRSSQETCNVSTVPNVVTSLRIQNRTNSSLTLSWTAPVGPDHPSYTYWVSWVIEGTMVINTQDTRVSNTSDTRITLEQLEAGSLYTFTVQAERNGVSSDIRTLTEATAPNRVMDLHKEAQTNSSITLGWTEPDGTASQHYLYRIQWEGTGTPGNKSTDNTSVLVDGLQPGSWYQFAVWVELNGTRSSQETCNVSTAPNRVMDLHKEAQTNSSITLRWKSPTDPHSQAYTYWVQWAAGEHPQGDHDPRGHQANQTRETNHTYYEVQALEPGTLYNFSVWAERSNVASSAQGLLESTAPSPVTITSCISISGGHGVVLNWSCPRGGYEAFELQVGGQQDSQNRLSCEKRVSVWGLWPAQSYPAIITTIWDGMRAPSASVTCRTENSGAIVGAIVGVTLFLIPVGLLIFFLKKRHEKSQREPAPRGLVFSFSEDILAEDFADHVRKNEKDSNFGFEEEYQQLALETYSQSQTVALAPENSAKNRYRNVLPYDWSRVPLKAIQEEPGSDYINASFMPGLENPQEFIATQGPLPQTVGDFWRLVWEQQSRTLVMLTNCVESGQVKCEHYWPLDAKPCTHGHLQVTLEGEEVLEDWTVRDLTLQHMQEQKTLPVRQFHYMTWPDHGVPHSTDPMLAFRKVLRQWLDQTTEGGPPIVHCSAGVGRTGTLIALDILLRQLDRDQRVGPFSYVQKMRESRPLMVQTEAQYVFLHHCILRFLQQSSRVPTDNGVAYENPLYENV</sequence>
<dbReference type="PROSITE" id="PS50056">
    <property type="entry name" value="TYR_PHOSPHATASE_2"/>
    <property type="match status" value="1"/>
</dbReference>
<reference evidence="27" key="1">
    <citation type="submission" date="2025-08" db="UniProtKB">
        <authorList>
            <consortium name="RefSeq"/>
        </authorList>
    </citation>
    <scope>IDENTIFICATION</scope>
    <source>
        <tissue evidence="27">Brain</tissue>
    </source>
</reference>
<protein>
    <recommendedName>
        <fullName evidence="19">Receptor-type tyrosine-protein phosphatase H</fullName>
        <ecNumber evidence="3">3.1.3.48</ecNumber>
    </recommendedName>
    <alternativeName>
        <fullName evidence="20">Stomach cancer-associated protein tyrosine phosphatase 1</fullName>
    </alternativeName>
</protein>
<comment type="subunit">
    <text evidence="18">Homodimer; disulfide-linked. Interacts with LCK. Interacts (phosphorylated form) with GRB2 (via SH2 domain). Interacts (phosphorylated form) with FYN (via SH2 domain). Interacts (via extracellular domain) with CEACAM20 (via extracellular domain); the interaction dephosphorylates CEACAM20.</text>
</comment>
<keyword evidence="5" id="KW-0963">Cytoplasm</keyword>
<evidence type="ECO:0000256" key="11">
    <source>
        <dbReference type="ARBA" id="ARBA00022989"/>
    </source>
</evidence>
<dbReference type="CDD" id="cd00063">
    <property type="entry name" value="FN3"/>
    <property type="match status" value="4"/>
</dbReference>
<dbReference type="EC" id="3.1.3.48" evidence="3"/>
<feature type="chain" id="PRO_5035935205" description="Receptor-type tyrosine-protein phosphatase H" evidence="22">
    <location>
        <begin position="28"/>
        <end position="838"/>
    </location>
</feature>
<dbReference type="GO" id="GO:0005737">
    <property type="term" value="C:cytoplasm"/>
    <property type="evidence" value="ECO:0007669"/>
    <property type="project" value="UniProtKB-SubCell"/>
</dbReference>
<dbReference type="Pfam" id="PF00041">
    <property type="entry name" value="fn3"/>
    <property type="match status" value="4"/>
</dbReference>
<dbReference type="PROSITE" id="PS00383">
    <property type="entry name" value="TYR_PHOSPHATASE_1"/>
    <property type="match status" value="1"/>
</dbReference>
<dbReference type="InterPro" id="IPR003595">
    <property type="entry name" value="Tyr_Pase_cat"/>
</dbReference>
<dbReference type="GO" id="GO:0043235">
    <property type="term" value="C:receptor complex"/>
    <property type="evidence" value="ECO:0007669"/>
    <property type="project" value="TreeGrafter"/>
</dbReference>
<gene>
    <name evidence="27" type="primary">LOC101690930</name>
</gene>
<dbReference type="Proteomes" id="UP000000715">
    <property type="component" value="Unplaced"/>
</dbReference>
<evidence type="ECO:0000256" key="3">
    <source>
        <dbReference type="ARBA" id="ARBA00013064"/>
    </source>
</evidence>
<dbReference type="SMART" id="SM00404">
    <property type="entry name" value="PTPc_motif"/>
    <property type="match status" value="1"/>
</dbReference>
<evidence type="ECO:0000313" key="26">
    <source>
        <dbReference type="Proteomes" id="UP000000715"/>
    </source>
</evidence>
<evidence type="ECO:0000256" key="8">
    <source>
        <dbReference type="ARBA" id="ARBA00022729"/>
    </source>
</evidence>
<feature type="domain" description="Fibronectin type-III" evidence="25">
    <location>
        <begin position="32"/>
        <end position="119"/>
    </location>
</feature>
<dbReference type="InterPro" id="IPR036116">
    <property type="entry name" value="FN3_sf"/>
</dbReference>
<dbReference type="InterPro" id="IPR013783">
    <property type="entry name" value="Ig-like_fold"/>
</dbReference>
<comment type="subcellular location">
    <subcellularLocation>
        <location evidence="1">Apical cell membrane</location>
        <topology evidence="1">Single-pass type I membrane protein</topology>
    </subcellularLocation>
    <subcellularLocation>
        <location evidence="17">Cell projection</location>
        <location evidence="17">Microvillus membrane</location>
        <topology evidence="17">Single-pass type I membrane protein</topology>
    </subcellularLocation>
    <subcellularLocation>
        <location evidence="2">Cytoplasm</location>
    </subcellularLocation>
</comment>
<accession>A0A8U0UYB7</accession>
<keyword evidence="8 22" id="KW-0732">Signal</keyword>
<dbReference type="FunFam" id="2.60.40.10:FF:000374">
    <property type="entry name" value="Protein tyrosine phosphatase, receptor type, H"/>
    <property type="match status" value="2"/>
</dbReference>
<dbReference type="FunFam" id="3.90.190.10:FF:000009">
    <property type="entry name" value="Receptor-type tyrosine-protein phosphatase beta"/>
    <property type="match status" value="1"/>
</dbReference>
<dbReference type="PANTHER" id="PTHR46957">
    <property type="entry name" value="CYTOKINE RECEPTOR"/>
    <property type="match status" value="1"/>
</dbReference>
<feature type="domain" description="Fibronectin type-III" evidence="25">
    <location>
        <begin position="120"/>
        <end position="214"/>
    </location>
</feature>
<feature type="signal peptide" evidence="22">
    <location>
        <begin position="1"/>
        <end position="27"/>
    </location>
</feature>
<keyword evidence="4" id="KW-1003">Cell membrane</keyword>
<evidence type="ECO:0000256" key="14">
    <source>
        <dbReference type="ARBA" id="ARBA00023180"/>
    </source>
</evidence>
<dbReference type="InterPro" id="IPR050713">
    <property type="entry name" value="RTP_Phos/Ushers"/>
</dbReference>
<evidence type="ECO:0000256" key="1">
    <source>
        <dbReference type="ARBA" id="ARBA00004247"/>
    </source>
</evidence>
<dbReference type="RefSeq" id="XP_044932865.1">
    <property type="nucleotide sequence ID" value="XM_045076930.1"/>
</dbReference>
<feature type="domain" description="Tyrosine-protein phosphatase" evidence="23">
    <location>
        <begin position="556"/>
        <end position="815"/>
    </location>
</feature>
<dbReference type="SUPFAM" id="SSF52799">
    <property type="entry name" value="(Phosphotyrosine protein) phosphatases II"/>
    <property type="match status" value="1"/>
</dbReference>
<evidence type="ECO:0000259" key="24">
    <source>
        <dbReference type="PROSITE" id="PS50056"/>
    </source>
</evidence>
<evidence type="ECO:0000256" key="20">
    <source>
        <dbReference type="ARBA" id="ARBA00083614"/>
    </source>
</evidence>
<evidence type="ECO:0000256" key="18">
    <source>
        <dbReference type="ARBA" id="ARBA00064282"/>
    </source>
</evidence>
<dbReference type="PROSITE" id="PS50055">
    <property type="entry name" value="TYR_PHOSPHATASE_PTP"/>
    <property type="match status" value="1"/>
</dbReference>
<dbReference type="GeneID" id="101690930"/>
<dbReference type="InterPro" id="IPR016130">
    <property type="entry name" value="Tyr_Pase_AS"/>
</dbReference>
<evidence type="ECO:0000256" key="2">
    <source>
        <dbReference type="ARBA" id="ARBA00004496"/>
    </source>
</evidence>
<dbReference type="Gene3D" id="2.60.40.10">
    <property type="entry name" value="Immunoglobulins"/>
    <property type="match status" value="4"/>
</dbReference>
<evidence type="ECO:0000256" key="13">
    <source>
        <dbReference type="ARBA" id="ARBA00023157"/>
    </source>
</evidence>
<dbReference type="AlphaFoldDB" id="A0A8U0UYB7"/>
<comment type="catalytic activity">
    <reaction evidence="16">
        <text>O-phospho-L-tyrosyl-[protein] + H2O = L-tyrosyl-[protein] + phosphate</text>
        <dbReference type="Rhea" id="RHEA:10684"/>
        <dbReference type="Rhea" id="RHEA-COMP:10136"/>
        <dbReference type="Rhea" id="RHEA-COMP:20101"/>
        <dbReference type="ChEBI" id="CHEBI:15377"/>
        <dbReference type="ChEBI" id="CHEBI:43474"/>
        <dbReference type="ChEBI" id="CHEBI:46858"/>
        <dbReference type="ChEBI" id="CHEBI:61978"/>
        <dbReference type="EC" id="3.1.3.48"/>
    </reaction>
</comment>
<dbReference type="GO" id="GO:0016324">
    <property type="term" value="C:apical plasma membrane"/>
    <property type="evidence" value="ECO:0007669"/>
    <property type="project" value="UniProtKB-SubCell"/>
</dbReference>